<comment type="cofactor">
    <cofactor evidence="1">
        <name>[4Fe-4S] cluster</name>
        <dbReference type="ChEBI" id="CHEBI:49883"/>
    </cofactor>
</comment>
<dbReference type="EC" id="2.5.1.147" evidence="7"/>
<evidence type="ECO:0000256" key="3">
    <source>
        <dbReference type="ARBA" id="ARBA00004712"/>
    </source>
</evidence>
<dbReference type="EMBL" id="JAGTXO010000003">
    <property type="protein sequence ID" value="KAG8469106.1"/>
    <property type="molecule type" value="Genomic_DNA"/>
</dbReference>
<keyword evidence="19" id="KW-0732">Signal</keyword>
<dbReference type="InterPro" id="IPR007197">
    <property type="entry name" value="rSAM"/>
</dbReference>
<evidence type="ECO:0000256" key="11">
    <source>
        <dbReference type="ARBA" id="ARBA00022691"/>
    </source>
</evidence>
<dbReference type="SFLD" id="SFLDS00029">
    <property type="entry name" value="Radical_SAM"/>
    <property type="match status" value="2"/>
</dbReference>
<dbReference type="OrthoDB" id="2015542at2759"/>
<dbReference type="NCBIfam" id="TIGR00423">
    <property type="entry name" value="CofH family radical SAM protein"/>
    <property type="match status" value="1"/>
</dbReference>
<evidence type="ECO:0000313" key="21">
    <source>
        <dbReference type="EMBL" id="KAG8469106.1"/>
    </source>
</evidence>
<feature type="signal peptide" evidence="19">
    <location>
        <begin position="1"/>
        <end position="18"/>
    </location>
</feature>
<dbReference type="InterPro" id="IPR019939">
    <property type="entry name" value="CofG_family"/>
</dbReference>
<keyword evidence="11" id="KW-0949">S-adenosyl-L-methionine</keyword>
<dbReference type="SFLD" id="SFLDG01064">
    <property type="entry name" value="F420__menaquinone_cofactor_bio"/>
    <property type="match status" value="2"/>
</dbReference>
<dbReference type="InterPro" id="IPR045567">
    <property type="entry name" value="CofH/MnqC-like_C"/>
</dbReference>
<evidence type="ECO:0000256" key="14">
    <source>
        <dbReference type="ARBA" id="ARBA00023014"/>
    </source>
</evidence>
<keyword evidence="15" id="KW-0456">Lyase</keyword>
<dbReference type="SFLD" id="SFLDG01389">
    <property type="entry name" value="menaquinone_synthsis_involved"/>
    <property type="match status" value="1"/>
</dbReference>
<comment type="pathway">
    <text evidence="3">Cofactor biosynthesis; coenzyme F0 biosynthesis.</text>
</comment>
<evidence type="ECO:0000256" key="10">
    <source>
        <dbReference type="ARBA" id="ARBA00022679"/>
    </source>
</evidence>
<evidence type="ECO:0000256" key="1">
    <source>
        <dbReference type="ARBA" id="ARBA00001966"/>
    </source>
</evidence>
<evidence type="ECO:0000256" key="17">
    <source>
        <dbReference type="ARBA" id="ARBA00048974"/>
    </source>
</evidence>
<sequence>MAAVWVLVAGGVWWSSSATTASPSPLHALAGRSSAELIARLPPRPLGSVITYSRKVFIPLTRLCRDRCAYCTFADHDGVPAGGAPFLSVDEVLAIAMAGEAAGCTEALFTLGDRPEARWPAARAALAALGYRSTIEYLAACCRAVLERTSLLPHANCGVVDEAELALLREVSASQGLMIESLSPRLFAPGGAHHRSVDKAPARRLATLEAAGRLRVPFTTGILVGIGETREERLDALAAIAASAARHGHVQEVIIQPFRAKSDTPMAACAEPSHEEILWTVAAAKTLLGPLGVAVQCPPNLVGGSDGSSSSGDGGDDGGDGRTARASAALAAEASSLLAAGVDDWGGISPGVTPDHVNPERAWPAIGALRAATEAAGHRLCARLPSYPHFAADPTVSGPGRAPFVWHADAVAAAVLRASDGDGLARAAERTGRWFAGDSASDAPAGVDDGEWLPGGARHGEARDWRVAPAVSAAVRAALAAAVGDARGDGGGGGGGERRALDAREVAVLLRARGPDIAAVCAAADELRRALCGGGVSFVVCRNINYTNRCSHACAFCAFSKSGESAEPAYEWGEVEVAAAAADAWARGATEVCMQGGIHPRYARDGGVYTRFARAAKRGAPAVHVHAFSPLEVASGAAAMGVDAREHVAALRAAGLGSLPGTAAEVLDDDVRAVLCPDKLSSGEWEAVVEAAHAEGMRTTSTIMFGSVEGPDAAARHLVRLRALQERTGGLTEFVPLPFVHEQAPIFKRGRARRGPTLREAALMHAVARLALSPAVTNVQASWCKLGPDAARVALRSGANDLGGTLMSESISRAAGASYGQELPPAAMRALVDVLDDEQGRDPADRRAAWQRTTLYARAPAERVAAGEAAAAGGAPRGAA</sequence>
<comment type="similarity">
    <text evidence="5">In the N-terminal section; belongs to the radical SAM superfamily. CofG family.</text>
</comment>
<evidence type="ECO:0000256" key="7">
    <source>
        <dbReference type="ARBA" id="ARBA00012289"/>
    </source>
</evidence>
<dbReference type="GO" id="GO:0044689">
    <property type="term" value="F:7,8-didemethyl-8-hydroxy-5-deazariboflavin synthase activity"/>
    <property type="evidence" value="ECO:0007669"/>
    <property type="project" value="UniProtKB-EC"/>
</dbReference>
<organism evidence="21 22">
    <name type="scientific">Diacronema lutheri</name>
    <name type="common">Unicellular marine alga</name>
    <name type="synonym">Monochrysis lutheri</name>
    <dbReference type="NCBI Taxonomy" id="2081491"/>
    <lineage>
        <taxon>Eukaryota</taxon>
        <taxon>Haptista</taxon>
        <taxon>Haptophyta</taxon>
        <taxon>Pavlovophyceae</taxon>
        <taxon>Pavlovales</taxon>
        <taxon>Pavlovaceae</taxon>
        <taxon>Diacronema</taxon>
    </lineage>
</organism>
<feature type="domain" description="Radical SAM core" evidence="20">
    <location>
        <begin position="50"/>
        <end position="300"/>
    </location>
</feature>
<dbReference type="SUPFAM" id="SSF102114">
    <property type="entry name" value="Radical SAM enzymes"/>
    <property type="match status" value="2"/>
</dbReference>
<keyword evidence="12" id="KW-0479">Metal-binding</keyword>
<evidence type="ECO:0000256" key="15">
    <source>
        <dbReference type="ARBA" id="ARBA00023239"/>
    </source>
</evidence>
<dbReference type="Gene3D" id="3.20.20.70">
    <property type="entry name" value="Aldolase class I"/>
    <property type="match status" value="2"/>
</dbReference>
<evidence type="ECO:0000256" key="2">
    <source>
        <dbReference type="ARBA" id="ARBA00003692"/>
    </source>
</evidence>
<accession>A0A8J5XHN7</accession>
<evidence type="ECO:0000256" key="18">
    <source>
        <dbReference type="SAM" id="MobiDB-lite"/>
    </source>
</evidence>
<dbReference type="UniPathway" id="UPA00072"/>
<keyword evidence="9" id="KW-0004">4Fe-4S</keyword>
<dbReference type="InterPro" id="IPR058240">
    <property type="entry name" value="rSAM_sf"/>
</dbReference>
<dbReference type="InterPro" id="IPR034405">
    <property type="entry name" value="F420"/>
</dbReference>
<dbReference type="InterPro" id="IPR013785">
    <property type="entry name" value="Aldolase_TIM"/>
</dbReference>
<evidence type="ECO:0000256" key="8">
    <source>
        <dbReference type="ARBA" id="ARBA00022220"/>
    </source>
</evidence>
<dbReference type="GO" id="GO:0046872">
    <property type="term" value="F:metal ion binding"/>
    <property type="evidence" value="ECO:0007669"/>
    <property type="project" value="UniProtKB-KW"/>
</dbReference>
<proteinExistence type="inferred from homology"/>
<dbReference type="HAMAP" id="MF_01611">
    <property type="entry name" value="FO_synth_sub1"/>
    <property type="match status" value="1"/>
</dbReference>
<evidence type="ECO:0000256" key="9">
    <source>
        <dbReference type="ARBA" id="ARBA00022485"/>
    </source>
</evidence>
<comment type="caution">
    <text evidence="21">The sequence shown here is derived from an EMBL/GenBank/DDBJ whole genome shotgun (WGS) entry which is preliminary data.</text>
</comment>
<feature type="region of interest" description="Disordered" evidence="18">
    <location>
        <begin position="302"/>
        <end position="326"/>
    </location>
</feature>
<dbReference type="Pfam" id="PF19288">
    <property type="entry name" value="CofH_C"/>
    <property type="match status" value="1"/>
</dbReference>
<evidence type="ECO:0000256" key="4">
    <source>
        <dbReference type="ARBA" id="ARBA00010051"/>
    </source>
</evidence>
<gene>
    <name evidence="21" type="ORF">KFE25_007624</name>
</gene>
<evidence type="ECO:0000256" key="5">
    <source>
        <dbReference type="ARBA" id="ARBA00010826"/>
    </source>
</evidence>
<dbReference type="NCBIfam" id="TIGR03551">
    <property type="entry name" value="F420_cofH"/>
    <property type="match status" value="1"/>
</dbReference>
<dbReference type="SFLD" id="SFLDF00294">
    <property type="entry name" value="7_8-didemethyl-8-hydroxy-5-dea"/>
    <property type="match status" value="1"/>
</dbReference>
<dbReference type="SMART" id="SM00729">
    <property type="entry name" value="Elp3"/>
    <property type="match status" value="2"/>
</dbReference>
<feature type="chain" id="PRO_5035283141" description="FO synthase" evidence="19">
    <location>
        <begin position="19"/>
        <end position="880"/>
    </location>
</feature>
<dbReference type="AlphaFoldDB" id="A0A8J5XHN7"/>
<dbReference type="OMA" id="HWVGHLN"/>
<comment type="catalytic activity">
    <reaction evidence="16">
        <text>5-amino-6-(D-ribitylamino)uracil + L-tyrosine + S-adenosyl-L-methionine = 5-amino-5-(4-hydroxybenzyl)-6-(D-ribitylimino)-5,6-dihydrouracil + 2-iminoacetate + 5'-deoxyadenosine + L-methionine + H(+)</text>
        <dbReference type="Rhea" id="RHEA:55200"/>
        <dbReference type="ChEBI" id="CHEBI:15378"/>
        <dbReference type="ChEBI" id="CHEBI:15934"/>
        <dbReference type="ChEBI" id="CHEBI:17319"/>
        <dbReference type="ChEBI" id="CHEBI:57844"/>
        <dbReference type="ChEBI" id="CHEBI:58315"/>
        <dbReference type="ChEBI" id="CHEBI:59789"/>
        <dbReference type="ChEBI" id="CHEBI:77846"/>
        <dbReference type="ChEBI" id="CHEBI:85936"/>
        <dbReference type="EC" id="2.5.1.147"/>
    </reaction>
</comment>
<dbReference type="EC" id="4.3.1.32" evidence="6"/>
<name>A0A8J5XHN7_DIALT</name>
<dbReference type="InterPro" id="IPR019940">
    <property type="entry name" value="CofH_family"/>
</dbReference>
<keyword evidence="22" id="KW-1185">Reference proteome</keyword>
<evidence type="ECO:0000256" key="12">
    <source>
        <dbReference type="ARBA" id="ARBA00022723"/>
    </source>
</evidence>
<comment type="function">
    <text evidence="2">Catalyzes the radical-mediated synthesis of 7,8-didemethyl-8-hydroxy-5-deazariboflavin (FO) from 5-amino-6-(D-ribitylamino)uracil and L-tyrosine.</text>
</comment>
<dbReference type="GO" id="GO:0051539">
    <property type="term" value="F:4 iron, 4 sulfur cluster binding"/>
    <property type="evidence" value="ECO:0007669"/>
    <property type="project" value="UniProtKB-KW"/>
</dbReference>
<dbReference type="PANTHER" id="PTHR43076:SF1">
    <property type="entry name" value="LIPOYL SYNTHASE 2"/>
    <property type="match status" value="1"/>
</dbReference>
<dbReference type="CDD" id="cd01335">
    <property type="entry name" value="Radical_SAM"/>
    <property type="match status" value="2"/>
</dbReference>
<keyword evidence="14" id="KW-0411">Iron-sulfur</keyword>
<dbReference type="NCBIfam" id="NF004884">
    <property type="entry name" value="PRK06245.1"/>
    <property type="match status" value="1"/>
</dbReference>
<evidence type="ECO:0000256" key="16">
    <source>
        <dbReference type="ARBA" id="ARBA00048468"/>
    </source>
</evidence>
<dbReference type="Pfam" id="PF04055">
    <property type="entry name" value="Radical_SAM"/>
    <property type="match status" value="2"/>
</dbReference>
<reference evidence="21" key="1">
    <citation type="submission" date="2021-05" db="EMBL/GenBank/DDBJ databases">
        <title>The genome of the haptophyte Pavlova lutheri (Diacronema luteri, Pavlovales) - a model for lipid biosynthesis in eukaryotic algae.</title>
        <authorList>
            <person name="Hulatt C.J."/>
            <person name="Posewitz M.C."/>
        </authorList>
    </citation>
    <scope>NUCLEOTIDE SEQUENCE</scope>
    <source>
        <strain evidence="21">NIVA-4/92</strain>
    </source>
</reference>
<dbReference type="NCBIfam" id="TIGR03550">
    <property type="entry name" value="F420_cofG"/>
    <property type="match status" value="1"/>
</dbReference>
<dbReference type="Proteomes" id="UP000751190">
    <property type="component" value="Unassembled WGS sequence"/>
</dbReference>
<dbReference type="PANTHER" id="PTHR43076">
    <property type="entry name" value="FO SYNTHASE (COFH)"/>
    <property type="match status" value="1"/>
</dbReference>
<dbReference type="SFLD" id="SFLDG01388">
    <property type="entry name" value="7_8-didemethyl-8-hydroxy-5-dea"/>
    <property type="match status" value="1"/>
</dbReference>
<dbReference type="InterPro" id="IPR006638">
    <property type="entry name" value="Elp3/MiaA/NifB-like_rSAM"/>
</dbReference>
<comment type="similarity">
    <text evidence="4">In the C-terminal section; belongs to the radical SAM superfamily. CofH family.</text>
</comment>
<protein>
    <recommendedName>
        <fullName evidence="8">FO synthase</fullName>
        <ecNumber evidence="7">2.5.1.147</ecNumber>
        <ecNumber evidence="6">4.3.1.32</ecNumber>
    </recommendedName>
</protein>
<dbReference type="InterPro" id="IPR020050">
    <property type="entry name" value="FO_synthase_su2"/>
</dbReference>
<comment type="catalytic activity">
    <reaction evidence="17">
        <text>5-amino-5-(4-hydroxybenzyl)-6-(D-ribitylimino)-5,6-dihydrouracil + S-adenosyl-L-methionine = 7,8-didemethyl-8-hydroxy-5-deazariboflavin + 5'-deoxyadenosine + L-methionine + NH4(+) + H(+)</text>
        <dbReference type="Rhea" id="RHEA:55204"/>
        <dbReference type="ChEBI" id="CHEBI:15378"/>
        <dbReference type="ChEBI" id="CHEBI:17319"/>
        <dbReference type="ChEBI" id="CHEBI:28938"/>
        <dbReference type="ChEBI" id="CHEBI:57844"/>
        <dbReference type="ChEBI" id="CHEBI:59789"/>
        <dbReference type="ChEBI" id="CHEBI:59904"/>
        <dbReference type="ChEBI" id="CHEBI:85936"/>
        <dbReference type="EC" id="4.3.1.32"/>
    </reaction>
</comment>
<dbReference type="GO" id="GO:0141093">
    <property type="term" value="F:5-amino-6-(D-ribitylamino)uracil--L-tyrosine 4-hydroxyphenyl transferase activity"/>
    <property type="evidence" value="ECO:0007669"/>
    <property type="project" value="UniProtKB-EC"/>
</dbReference>
<evidence type="ECO:0000259" key="20">
    <source>
        <dbReference type="PROSITE" id="PS51918"/>
    </source>
</evidence>
<evidence type="ECO:0000256" key="13">
    <source>
        <dbReference type="ARBA" id="ARBA00023004"/>
    </source>
</evidence>
<keyword evidence="13" id="KW-0408">Iron</keyword>
<evidence type="ECO:0000256" key="6">
    <source>
        <dbReference type="ARBA" id="ARBA00012126"/>
    </source>
</evidence>
<keyword evidence="10" id="KW-0808">Transferase</keyword>
<dbReference type="PROSITE" id="PS51918">
    <property type="entry name" value="RADICAL_SAM"/>
    <property type="match status" value="2"/>
</dbReference>
<evidence type="ECO:0000256" key="19">
    <source>
        <dbReference type="SAM" id="SignalP"/>
    </source>
</evidence>
<evidence type="ECO:0000313" key="22">
    <source>
        <dbReference type="Proteomes" id="UP000751190"/>
    </source>
</evidence>
<feature type="domain" description="Radical SAM core" evidence="20">
    <location>
        <begin position="536"/>
        <end position="775"/>
    </location>
</feature>